<dbReference type="Pfam" id="PF01416">
    <property type="entry name" value="PseudoU_synth_1"/>
    <property type="match status" value="1"/>
</dbReference>
<dbReference type="PANTHER" id="PTHR11142">
    <property type="entry name" value="PSEUDOURIDYLATE SYNTHASE"/>
    <property type="match status" value="1"/>
</dbReference>
<comment type="catalytic activity">
    <reaction evidence="4">
        <text>uridine(38/39/40) in tRNA = pseudouridine(38/39/40) in tRNA</text>
        <dbReference type="Rhea" id="RHEA:22376"/>
        <dbReference type="Rhea" id="RHEA-COMP:10085"/>
        <dbReference type="Rhea" id="RHEA-COMP:10087"/>
        <dbReference type="ChEBI" id="CHEBI:65314"/>
        <dbReference type="ChEBI" id="CHEBI:65315"/>
        <dbReference type="EC" id="5.4.99.12"/>
    </reaction>
</comment>
<dbReference type="InterPro" id="IPR001406">
    <property type="entry name" value="PsdUridine_synth_TruA"/>
</dbReference>
<dbReference type="SUPFAM" id="SSF55120">
    <property type="entry name" value="Pseudouridine synthase"/>
    <property type="match status" value="1"/>
</dbReference>
<evidence type="ECO:0000256" key="1">
    <source>
        <dbReference type="ARBA" id="ARBA00009375"/>
    </source>
</evidence>
<evidence type="ECO:0000256" key="2">
    <source>
        <dbReference type="ARBA" id="ARBA00022694"/>
    </source>
</evidence>
<protein>
    <recommendedName>
        <fullName evidence="4">tRNA pseudouridine synthase</fullName>
        <ecNumber evidence="4">5.4.99.12</ecNumber>
    </recommendedName>
</protein>
<evidence type="ECO:0000313" key="6">
    <source>
        <dbReference type="EMBL" id="CAG6489533.1"/>
    </source>
</evidence>
<dbReference type="GO" id="GO:0031119">
    <property type="term" value="P:tRNA pseudouridine synthesis"/>
    <property type="evidence" value="ECO:0007669"/>
    <property type="project" value="TreeGrafter"/>
</dbReference>
<dbReference type="AlphaFoldDB" id="A0A8D8C8K1"/>
<comment type="similarity">
    <text evidence="1 4">Belongs to the tRNA pseudouridine synthase TruA family.</text>
</comment>
<evidence type="ECO:0000259" key="5">
    <source>
        <dbReference type="Pfam" id="PF01416"/>
    </source>
</evidence>
<evidence type="ECO:0000256" key="4">
    <source>
        <dbReference type="RuleBase" id="RU003792"/>
    </source>
</evidence>
<dbReference type="Gene3D" id="3.30.70.660">
    <property type="entry name" value="Pseudouridine synthase I, catalytic domain, C-terminal subdomain"/>
    <property type="match status" value="1"/>
</dbReference>
<keyword evidence="3 4" id="KW-0413">Isomerase</keyword>
<reference evidence="6" key="1">
    <citation type="submission" date="2021-05" db="EMBL/GenBank/DDBJ databases">
        <authorList>
            <person name="Alioto T."/>
            <person name="Alioto T."/>
            <person name="Gomez Garrido J."/>
        </authorList>
    </citation>
    <scope>NUCLEOTIDE SEQUENCE</scope>
</reference>
<dbReference type="InterPro" id="IPR020103">
    <property type="entry name" value="PsdUridine_synth_cat_dom_sf"/>
</dbReference>
<dbReference type="EC" id="5.4.99.12" evidence="4"/>
<name>A0A8D8C8K1_CULPI</name>
<dbReference type="InterPro" id="IPR020095">
    <property type="entry name" value="PsdUridine_synth_TruA_C"/>
</dbReference>
<feature type="domain" description="Pseudouridine synthase I TruA alpha/beta" evidence="5">
    <location>
        <begin position="88"/>
        <end position="213"/>
    </location>
</feature>
<dbReference type="GO" id="GO:0003723">
    <property type="term" value="F:RNA binding"/>
    <property type="evidence" value="ECO:0007669"/>
    <property type="project" value="InterPro"/>
</dbReference>
<dbReference type="InterPro" id="IPR020097">
    <property type="entry name" value="PsdUridine_synth_TruA_a/b_dom"/>
</dbReference>
<proteinExistence type="inferred from homology"/>
<keyword evidence="2 4" id="KW-0819">tRNA processing</keyword>
<dbReference type="GO" id="GO:0160147">
    <property type="term" value="F:tRNA pseudouridine(38-40) synthase activity"/>
    <property type="evidence" value="ECO:0007669"/>
    <property type="project" value="UniProtKB-EC"/>
</dbReference>
<accession>A0A8D8C8K1</accession>
<organism evidence="6">
    <name type="scientific">Culex pipiens</name>
    <name type="common">House mosquito</name>
    <dbReference type="NCBI Taxonomy" id="7175"/>
    <lineage>
        <taxon>Eukaryota</taxon>
        <taxon>Metazoa</taxon>
        <taxon>Ecdysozoa</taxon>
        <taxon>Arthropoda</taxon>
        <taxon>Hexapoda</taxon>
        <taxon>Insecta</taxon>
        <taxon>Pterygota</taxon>
        <taxon>Neoptera</taxon>
        <taxon>Endopterygota</taxon>
        <taxon>Diptera</taxon>
        <taxon>Nematocera</taxon>
        <taxon>Culicoidea</taxon>
        <taxon>Culicidae</taxon>
        <taxon>Culicinae</taxon>
        <taxon>Culicini</taxon>
        <taxon>Culex</taxon>
        <taxon>Culex</taxon>
    </lineage>
</organism>
<sequence length="239" mass="27912">MTQGLNRTFGSQKIPIRVLRTRHVPLTFHARLCAKSRTYLYRVGVLRPEFCDDPEQIHPFTRFIPIDEHDRCYFIANKNFDPDRLKRAAALCEGYHDFRTFMAIARGNQWQQMPTYTLRRIERITVERGSSMASAFSRELADRYYEYWDIRIKARSFLYNQVRRMVGAWIAAAEARITERDVQQMLTVPAKSSWCDQAVVAPAYALFLCQVEHDPADFEFRHDELPRAAAEESPLVAAN</sequence>
<dbReference type="EMBL" id="HBUE01112899">
    <property type="protein sequence ID" value="CAG6489533.1"/>
    <property type="molecule type" value="Transcribed_RNA"/>
</dbReference>
<evidence type="ECO:0000256" key="3">
    <source>
        <dbReference type="ARBA" id="ARBA00023235"/>
    </source>
</evidence>
<dbReference type="PANTHER" id="PTHR11142:SF0">
    <property type="entry name" value="TRNA PSEUDOURIDINE SYNTHASE-LIKE 1"/>
    <property type="match status" value="1"/>
</dbReference>
<dbReference type="EMBL" id="HBUE01112896">
    <property type="protein sequence ID" value="CAG6489527.1"/>
    <property type="molecule type" value="Transcribed_RNA"/>
</dbReference>